<name>A0A382M0P4_9ZZZZ</name>
<feature type="region of interest" description="Disordered" evidence="1">
    <location>
        <begin position="32"/>
        <end position="51"/>
    </location>
</feature>
<feature type="compositionally biased region" description="Basic residues" evidence="1">
    <location>
        <begin position="41"/>
        <end position="51"/>
    </location>
</feature>
<protein>
    <submittedName>
        <fullName evidence="2">Uncharacterized protein</fullName>
    </submittedName>
</protein>
<gene>
    <name evidence="2" type="ORF">METZ01_LOCUS295214</name>
</gene>
<evidence type="ECO:0000256" key="1">
    <source>
        <dbReference type="SAM" id="MobiDB-lite"/>
    </source>
</evidence>
<dbReference type="AlphaFoldDB" id="A0A382M0P4"/>
<dbReference type="EMBL" id="UINC01090427">
    <property type="protein sequence ID" value="SVC42360.1"/>
    <property type="molecule type" value="Genomic_DNA"/>
</dbReference>
<proteinExistence type="predicted"/>
<reference evidence="2" key="1">
    <citation type="submission" date="2018-05" db="EMBL/GenBank/DDBJ databases">
        <authorList>
            <person name="Lanie J.A."/>
            <person name="Ng W.-L."/>
            <person name="Kazmierczak K.M."/>
            <person name="Andrzejewski T.M."/>
            <person name="Davidsen T.M."/>
            <person name="Wayne K.J."/>
            <person name="Tettelin H."/>
            <person name="Glass J.I."/>
            <person name="Rusch D."/>
            <person name="Podicherti R."/>
            <person name="Tsui H.-C.T."/>
            <person name="Winkler M.E."/>
        </authorList>
    </citation>
    <scope>NUCLEOTIDE SEQUENCE</scope>
</reference>
<sequence length="124" mass="14085">MPTEPQRPNEIDSIEMMLNSVNDEDVPVALTFGAGDDDKKGKGKKGMKGRKHSFRKVIHRLSKYLSNHPNEEAQSALDAVKVNMATIKEKFKNKDKEGLRELVKETRQLLRKAIKAVRKARKSD</sequence>
<accession>A0A382M0P4</accession>
<organism evidence="2">
    <name type="scientific">marine metagenome</name>
    <dbReference type="NCBI Taxonomy" id="408172"/>
    <lineage>
        <taxon>unclassified sequences</taxon>
        <taxon>metagenomes</taxon>
        <taxon>ecological metagenomes</taxon>
    </lineage>
</organism>
<evidence type="ECO:0000313" key="2">
    <source>
        <dbReference type="EMBL" id="SVC42360.1"/>
    </source>
</evidence>